<keyword evidence="3" id="KW-1185">Reference proteome</keyword>
<comment type="caution">
    <text evidence="2">The sequence shown here is derived from an EMBL/GenBank/DDBJ whole genome shotgun (WGS) entry which is preliminary data.</text>
</comment>
<gene>
    <name evidence="2" type="ORF">I2H31_01680</name>
</gene>
<dbReference type="PROSITE" id="PS51257">
    <property type="entry name" value="PROKAR_LIPOPROTEIN"/>
    <property type="match status" value="1"/>
</dbReference>
<keyword evidence="1" id="KW-0732">Signal</keyword>
<feature type="signal peptide" evidence="1">
    <location>
        <begin position="1"/>
        <end position="21"/>
    </location>
</feature>
<dbReference type="EMBL" id="JADQDM010000001">
    <property type="protein sequence ID" value="MBF9219800.1"/>
    <property type="molecule type" value="Genomic_DNA"/>
</dbReference>
<sequence length="144" mass="15468">MTRARLLGLLALYVFCGTAAACGQEVKSPPAAPKTAAGPAASFPRELVGRWKSTTDKLSEVEITPTRYIEKYAGKQVSASGYTISTTCGCADQKPLVYKTPVLLTVRSPQDGDCYCYIITKLTSNTLQLSNYGQGGGFSFVRVR</sequence>
<protein>
    <recommendedName>
        <fullName evidence="4">Lipoprotein</fullName>
    </recommendedName>
</protein>
<evidence type="ECO:0000256" key="1">
    <source>
        <dbReference type="SAM" id="SignalP"/>
    </source>
</evidence>
<dbReference type="RefSeq" id="WP_196291266.1">
    <property type="nucleotide sequence ID" value="NZ_JADQDM010000001.1"/>
</dbReference>
<evidence type="ECO:0000313" key="3">
    <source>
        <dbReference type="Proteomes" id="UP000618931"/>
    </source>
</evidence>
<organism evidence="2 3">
    <name type="scientific">Hymenobacter ruricola</name>
    <dbReference type="NCBI Taxonomy" id="2791023"/>
    <lineage>
        <taxon>Bacteria</taxon>
        <taxon>Pseudomonadati</taxon>
        <taxon>Bacteroidota</taxon>
        <taxon>Cytophagia</taxon>
        <taxon>Cytophagales</taxon>
        <taxon>Hymenobacteraceae</taxon>
        <taxon>Hymenobacter</taxon>
    </lineage>
</organism>
<evidence type="ECO:0008006" key="4">
    <source>
        <dbReference type="Google" id="ProtNLM"/>
    </source>
</evidence>
<accession>A0ABS0HYP2</accession>
<evidence type="ECO:0000313" key="2">
    <source>
        <dbReference type="EMBL" id="MBF9219800.1"/>
    </source>
</evidence>
<proteinExistence type="predicted"/>
<feature type="chain" id="PRO_5046698285" description="Lipoprotein" evidence="1">
    <location>
        <begin position="22"/>
        <end position="144"/>
    </location>
</feature>
<name>A0ABS0HYP2_9BACT</name>
<reference evidence="2 3" key="1">
    <citation type="submission" date="2020-11" db="EMBL/GenBank/DDBJ databases">
        <authorList>
            <person name="Kim M.K."/>
        </authorList>
    </citation>
    <scope>NUCLEOTIDE SEQUENCE [LARGE SCALE GENOMIC DNA]</scope>
    <source>
        <strain evidence="2 3">BT662</strain>
    </source>
</reference>
<dbReference type="Proteomes" id="UP000618931">
    <property type="component" value="Unassembled WGS sequence"/>
</dbReference>